<dbReference type="InterPro" id="IPR051804">
    <property type="entry name" value="Carb_Metab_Reg_Kinase/Isom"/>
</dbReference>
<evidence type="ECO:0000256" key="3">
    <source>
        <dbReference type="ARBA" id="ARBA00029741"/>
    </source>
</evidence>
<sequence length="326" mass="36034">MSVIELYPLLTQARYVEPIWGGPQLAHWLHLPEPEQSKLGEVWQVYDQNLIVNGALAGQSLAQVTSQFGAALVGTTTSERYGNDFPLLLKFIAAAQPLSVQVHPDDEYAHSREAATGFHGKTEAWYILEAENGAEVVHGFREATNRQACEAALATNTLPDLLRQVAVQAGDLVFVPAKTIHAINPGVVLFEIQQKSDLTYRVYDYDRRDAATGLPRQLHLEQAFEVLDFAATAPALVTPTKLNADVSLLVRCPFFSLEHWQLNHIQALSTSITSFDCWTVINGACSLVWSEGSLDLRHGMSVIVPAQLGQYQLYPEPNAELLRAYV</sequence>
<dbReference type="RefSeq" id="WP_345721549.1">
    <property type="nucleotide sequence ID" value="NZ_BAABRU010000005.1"/>
</dbReference>
<dbReference type="Pfam" id="PF21621">
    <property type="entry name" value="MPI_cupin_dom"/>
    <property type="match status" value="1"/>
</dbReference>
<accession>A0ABP9WXK7</accession>
<evidence type="ECO:0000259" key="6">
    <source>
        <dbReference type="Pfam" id="PF21621"/>
    </source>
</evidence>
<dbReference type="PIRSF" id="PIRSF036894">
    <property type="entry name" value="PMI_Firm_short"/>
    <property type="match status" value="1"/>
</dbReference>
<name>A0ABP9WXK7_9CHLR</name>
<dbReference type="Gene3D" id="2.60.120.10">
    <property type="entry name" value="Jelly Rolls"/>
    <property type="match status" value="2"/>
</dbReference>
<feature type="domain" description="Phosphomannose isomerase type I catalytic" evidence="5">
    <location>
        <begin position="12"/>
        <end position="113"/>
    </location>
</feature>
<dbReference type="PANTHER" id="PTHR42742">
    <property type="entry name" value="TRANSCRIPTIONAL REPRESSOR MPRA"/>
    <property type="match status" value="1"/>
</dbReference>
<dbReference type="InterPro" id="IPR011051">
    <property type="entry name" value="RmlC_Cupin_sf"/>
</dbReference>
<keyword evidence="7" id="KW-0413">Isomerase</keyword>
<evidence type="ECO:0000256" key="2">
    <source>
        <dbReference type="ARBA" id="ARBA00022833"/>
    </source>
</evidence>
<dbReference type="InterPro" id="IPR046457">
    <property type="entry name" value="PMI_typeI_cat"/>
</dbReference>
<reference evidence="7 8" key="1">
    <citation type="submission" date="2024-02" db="EMBL/GenBank/DDBJ databases">
        <title>Herpetosiphon gulosus NBRC 112829.</title>
        <authorList>
            <person name="Ichikawa N."/>
            <person name="Katano-Makiyama Y."/>
            <person name="Hidaka K."/>
        </authorList>
    </citation>
    <scope>NUCLEOTIDE SEQUENCE [LARGE SCALE GENOMIC DNA]</scope>
    <source>
        <strain evidence="7 8">NBRC 112829</strain>
    </source>
</reference>
<evidence type="ECO:0000313" key="7">
    <source>
        <dbReference type="EMBL" id="GAA5527942.1"/>
    </source>
</evidence>
<dbReference type="InterPro" id="IPR049071">
    <property type="entry name" value="MPI_cupin_dom"/>
</dbReference>
<dbReference type="InterPro" id="IPR014710">
    <property type="entry name" value="RmlC-like_jellyroll"/>
</dbReference>
<keyword evidence="8" id="KW-1185">Reference proteome</keyword>
<dbReference type="PANTHER" id="PTHR42742:SF3">
    <property type="entry name" value="FRUCTOKINASE"/>
    <property type="match status" value="1"/>
</dbReference>
<evidence type="ECO:0000256" key="1">
    <source>
        <dbReference type="ARBA" id="ARBA00022723"/>
    </source>
</evidence>
<keyword evidence="2" id="KW-0862">Zinc</keyword>
<organism evidence="7 8">
    <name type="scientific">Herpetosiphon gulosus</name>
    <dbReference type="NCBI Taxonomy" id="1973496"/>
    <lineage>
        <taxon>Bacteria</taxon>
        <taxon>Bacillati</taxon>
        <taxon>Chloroflexota</taxon>
        <taxon>Chloroflexia</taxon>
        <taxon>Herpetosiphonales</taxon>
        <taxon>Herpetosiphonaceae</taxon>
        <taxon>Herpetosiphon</taxon>
    </lineage>
</organism>
<dbReference type="InterPro" id="IPR014628">
    <property type="entry name" value="Man6P_isomerase_Firm_short"/>
</dbReference>
<proteinExistence type="predicted"/>
<dbReference type="Pfam" id="PF20511">
    <property type="entry name" value="PMI_typeI_cat"/>
    <property type="match status" value="1"/>
</dbReference>
<dbReference type="CDD" id="cd07010">
    <property type="entry name" value="cupin_PMI_type_I_N_bac"/>
    <property type="match status" value="1"/>
</dbReference>
<comment type="caution">
    <text evidence="7">The sequence shown here is derived from an EMBL/GenBank/DDBJ whole genome shotgun (WGS) entry which is preliminary data.</text>
</comment>
<evidence type="ECO:0000256" key="4">
    <source>
        <dbReference type="ARBA" id="ARBA00030762"/>
    </source>
</evidence>
<dbReference type="SUPFAM" id="SSF51182">
    <property type="entry name" value="RmlC-like cupins"/>
    <property type="match status" value="1"/>
</dbReference>
<gene>
    <name evidence="7" type="primary">manA_2</name>
    <name evidence="7" type="ORF">Hgul01_01735</name>
</gene>
<feature type="domain" description="Mannose-6-phosphate isomerase cupin" evidence="6">
    <location>
        <begin position="250"/>
        <end position="314"/>
    </location>
</feature>
<keyword evidence="1" id="KW-0479">Metal-binding</keyword>
<evidence type="ECO:0000313" key="8">
    <source>
        <dbReference type="Proteomes" id="UP001428290"/>
    </source>
</evidence>
<dbReference type="Proteomes" id="UP001428290">
    <property type="component" value="Unassembled WGS sequence"/>
</dbReference>
<dbReference type="GO" id="GO:0016853">
    <property type="term" value="F:isomerase activity"/>
    <property type="evidence" value="ECO:0007669"/>
    <property type="project" value="UniProtKB-KW"/>
</dbReference>
<dbReference type="EMBL" id="BAABRU010000005">
    <property type="protein sequence ID" value="GAA5527942.1"/>
    <property type="molecule type" value="Genomic_DNA"/>
</dbReference>
<protein>
    <recommendedName>
        <fullName evidence="3">Phosphohexomutase</fullName>
    </recommendedName>
    <alternativeName>
        <fullName evidence="4">Phosphomannose isomerase</fullName>
    </alternativeName>
</protein>
<evidence type="ECO:0000259" key="5">
    <source>
        <dbReference type="Pfam" id="PF20511"/>
    </source>
</evidence>